<evidence type="ECO:0000256" key="1">
    <source>
        <dbReference type="SAM" id="MobiDB-lite"/>
    </source>
</evidence>
<dbReference type="RefSeq" id="XP_056065324.1">
    <property type="nucleotide sequence ID" value="XM_056221337.1"/>
</dbReference>
<comment type="caution">
    <text evidence="2">The sequence shown here is derived from an EMBL/GenBank/DDBJ whole genome shotgun (WGS) entry which is preliminary data.</text>
</comment>
<organism evidence="2 3">
    <name type="scientific">Didymosphaeria variabile</name>
    <dbReference type="NCBI Taxonomy" id="1932322"/>
    <lineage>
        <taxon>Eukaryota</taxon>
        <taxon>Fungi</taxon>
        <taxon>Dikarya</taxon>
        <taxon>Ascomycota</taxon>
        <taxon>Pezizomycotina</taxon>
        <taxon>Dothideomycetes</taxon>
        <taxon>Pleosporomycetidae</taxon>
        <taxon>Pleosporales</taxon>
        <taxon>Massarineae</taxon>
        <taxon>Didymosphaeriaceae</taxon>
        <taxon>Didymosphaeria</taxon>
    </lineage>
</organism>
<accession>A0A9W8XAW1</accession>
<reference evidence="2" key="1">
    <citation type="submission" date="2022-10" db="EMBL/GenBank/DDBJ databases">
        <title>Tapping the CABI collections for fungal endophytes: first genome assemblies for Collariella, Neodidymelliopsis, Ascochyta clinopodiicola, Didymella pomorum, Didymosphaeria variabile, Neocosmospora piperis and Neocucurbitaria cava.</title>
        <authorList>
            <person name="Hill R."/>
        </authorList>
    </citation>
    <scope>NUCLEOTIDE SEQUENCE</scope>
    <source>
        <strain evidence="2">IMI 356815</strain>
    </source>
</reference>
<keyword evidence="3" id="KW-1185">Reference proteome</keyword>
<evidence type="ECO:0000313" key="2">
    <source>
        <dbReference type="EMBL" id="KAJ4344872.1"/>
    </source>
</evidence>
<gene>
    <name evidence="2" type="ORF">N0V89_012616</name>
</gene>
<protein>
    <recommendedName>
        <fullName evidence="4">HNH nuclease domain-containing protein</fullName>
    </recommendedName>
</protein>
<evidence type="ECO:0000313" key="3">
    <source>
        <dbReference type="Proteomes" id="UP001140513"/>
    </source>
</evidence>
<sequence>MQATLSPRRVPSRASNTKTREDPIKEKPFRRRDWHIALLRSSLIRAVYQTHSHHQIRSNFSRKIGRSIGRQTSFRKGLIQTYGQQGEYLNIANCHLWNMALNGWEPNVRGRRMAGLPELDTQGATQEELEGSLLQAAHIVPQCFGTKMFRRIFGDAYHDEDFWAPSNGLLLPRGVAEAMDDWSITVVPENDNSSYPIRDFKFRVIDPTDERLNRRITFVKGDYRTGRDLDGARLFFPKSFRPKLNYLYFNHCCAIIKKNRHLFHDSATDGIFLKARKAEQERTQAEGREIWQAPFTQEYDLYEYWKRMLRDLARLDQHPHRTVVDWSMDLRYLVRSSSVQTMQQQGRPNWGVFLR</sequence>
<dbReference type="EMBL" id="JAPEUX010000010">
    <property type="protein sequence ID" value="KAJ4344872.1"/>
    <property type="molecule type" value="Genomic_DNA"/>
</dbReference>
<name>A0A9W8XAW1_9PLEO</name>
<dbReference type="GeneID" id="80916146"/>
<dbReference type="OrthoDB" id="3692938at2759"/>
<evidence type="ECO:0008006" key="4">
    <source>
        <dbReference type="Google" id="ProtNLM"/>
    </source>
</evidence>
<feature type="region of interest" description="Disordered" evidence="1">
    <location>
        <begin position="1"/>
        <end position="26"/>
    </location>
</feature>
<dbReference type="Proteomes" id="UP001140513">
    <property type="component" value="Unassembled WGS sequence"/>
</dbReference>
<dbReference type="AlphaFoldDB" id="A0A9W8XAW1"/>
<proteinExistence type="predicted"/>